<feature type="transmembrane region" description="Helical" evidence="2">
    <location>
        <begin position="167"/>
        <end position="189"/>
    </location>
</feature>
<dbReference type="EMBL" id="DVHN01000035">
    <property type="protein sequence ID" value="HIR87917.1"/>
    <property type="molecule type" value="Genomic_DNA"/>
</dbReference>
<keyword evidence="2" id="KW-0472">Membrane</keyword>
<reference evidence="3" key="2">
    <citation type="journal article" date="2021" name="PeerJ">
        <title>Extensive microbial diversity within the chicken gut microbiome revealed by metagenomics and culture.</title>
        <authorList>
            <person name="Gilroy R."/>
            <person name="Ravi A."/>
            <person name="Getino M."/>
            <person name="Pursley I."/>
            <person name="Horton D.L."/>
            <person name="Alikhan N.F."/>
            <person name="Baker D."/>
            <person name="Gharbi K."/>
            <person name="Hall N."/>
            <person name="Watson M."/>
            <person name="Adriaenssens E.M."/>
            <person name="Foster-Nyarko E."/>
            <person name="Jarju S."/>
            <person name="Secka A."/>
            <person name="Antonio M."/>
            <person name="Oren A."/>
            <person name="Chaudhuri R.R."/>
            <person name="La Ragione R."/>
            <person name="Hildebrand F."/>
            <person name="Pallen M.J."/>
        </authorList>
    </citation>
    <scope>NUCLEOTIDE SEQUENCE</scope>
    <source>
        <strain evidence="3">ChiW13-3771</strain>
    </source>
</reference>
<feature type="transmembrane region" description="Helical" evidence="2">
    <location>
        <begin position="94"/>
        <end position="113"/>
    </location>
</feature>
<evidence type="ECO:0000313" key="4">
    <source>
        <dbReference type="Proteomes" id="UP000824201"/>
    </source>
</evidence>
<feature type="transmembrane region" description="Helical" evidence="2">
    <location>
        <begin position="50"/>
        <end position="73"/>
    </location>
</feature>
<protein>
    <submittedName>
        <fullName evidence="3">DUF624 domain-containing protein</fullName>
    </submittedName>
</protein>
<proteinExistence type="predicted"/>
<keyword evidence="2" id="KW-1133">Transmembrane helix</keyword>
<evidence type="ECO:0000256" key="2">
    <source>
        <dbReference type="SAM" id="Phobius"/>
    </source>
</evidence>
<organism evidence="3 4">
    <name type="scientific">Candidatus Fimimorpha faecalis</name>
    <dbReference type="NCBI Taxonomy" id="2840824"/>
    <lineage>
        <taxon>Bacteria</taxon>
        <taxon>Bacillati</taxon>
        <taxon>Bacillota</taxon>
        <taxon>Clostridia</taxon>
        <taxon>Eubacteriales</taxon>
        <taxon>Candidatus Fimimorpha</taxon>
    </lineage>
</organism>
<evidence type="ECO:0000313" key="3">
    <source>
        <dbReference type="EMBL" id="HIR87917.1"/>
    </source>
</evidence>
<feature type="transmembrane region" description="Helical" evidence="2">
    <location>
        <begin position="12"/>
        <end position="44"/>
    </location>
</feature>
<feature type="transmembrane region" description="Helical" evidence="2">
    <location>
        <begin position="195"/>
        <end position="215"/>
    </location>
</feature>
<feature type="region of interest" description="Disordered" evidence="1">
    <location>
        <begin position="221"/>
        <end position="247"/>
    </location>
</feature>
<dbReference type="AlphaFoldDB" id="A0A9D1JCE2"/>
<feature type="transmembrane region" description="Helical" evidence="2">
    <location>
        <begin position="125"/>
        <end position="147"/>
    </location>
</feature>
<name>A0A9D1JCE2_9FIRM</name>
<dbReference type="Proteomes" id="UP000824201">
    <property type="component" value="Unassembled WGS sequence"/>
</dbReference>
<evidence type="ECO:0000256" key="1">
    <source>
        <dbReference type="SAM" id="MobiDB-lite"/>
    </source>
</evidence>
<sequence>MGVFNLEKINEFFNYIFTFLILNILFWLFDFPIIAFAAAFGIGWEVMEQYYPIMIVCLIPMGPALCALFHCMNRLIRDKEIRWIKDFWIGYKQNFIASFLTAIVQAILVFMLITNIRFFAVAMPALVYIFIILLLLVILSMPVAYLLIMKFNMSAYQLLKATITITFAKPACTIGNAAAFLVLLIVFGISPGTTILFVSSVYAFLVVFMNHRMLLELAGEDKKEQDTKEEPKETHIYMEQNSRNKEK</sequence>
<keyword evidence="2" id="KW-0812">Transmembrane</keyword>
<dbReference type="Pfam" id="PF04854">
    <property type="entry name" value="DUF624"/>
    <property type="match status" value="1"/>
</dbReference>
<accession>A0A9D1JCE2</accession>
<dbReference type="InterPro" id="IPR006938">
    <property type="entry name" value="DUF624"/>
</dbReference>
<gene>
    <name evidence="3" type="ORF">IAC96_03100</name>
</gene>
<comment type="caution">
    <text evidence="3">The sequence shown here is derived from an EMBL/GenBank/DDBJ whole genome shotgun (WGS) entry which is preliminary data.</text>
</comment>
<reference evidence="3" key="1">
    <citation type="submission" date="2020-10" db="EMBL/GenBank/DDBJ databases">
        <authorList>
            <person name="Gilroy R."/>
        </authorList>
    </citation>
    <scope>NUCLEOTIDE SEQUENCE</scope>
    <source>
        <strain evidence="3">ChiW13-3771</strain>
    </source>
</reference>